<keyword evidence="4 8" id="KW-0479">Metal-binding</keyword>
<dbReference type="NCBIfam" id="NF000658">
    <property type="entry name" value="PRK00029.1"/>
    <property type="match status" value="1"/>
</dbReference>
<dbReference type="PANTHER" id="PTHR32057:SF14">
    <property type="entry name" value="PROTEIN ADENYLYLTRANSFERASE SELO, MITOCHONDRIAL"/>
    <property type="match status" value="1"/>
</dbReference>
<dbReference type="GO" id="GO:0070733">
    <property type="term" value="F:AMPylase activity"/>
    <property type="evidence" value="ECO:0007669"/>
    <property type="project" value="UniProtKB-EC"/>
</dbReference>
<comment type="catalytic activity">
    <reaction evidence="8">
        <text>L-seryl-[protein] + ATP = 3-O-(5'-adenylyl)-L-seryl-[protein] + diphosphate</text>
        <dbReference type="Rhea" id="RHEA:58120"/>
        <dbReference type="Rhea" id="RHEA-COMP:9863"/>
        <dbReference type="Rhea" id="RHEA-COMP:15073"/>
        <dbReference type="ChEBI" id="CHEBI:29999"/>
        <dbReference type="ChEBI" id="CHEBI:30616"/>
        <dbReference type="ChEBI" id="CHEBI:33019"/>
        <dbReference type="ChEBI" id="CHEBI:142516"/>
        <dbReference type="EC" id="2.7.7.108"/>
    </reaction>
</comment>
<dbReference type="GO" id="GO:0005524">
    <property type="term" value="F:ATP binding"/>
    <property type="evidence" value="ECO:0007669"/>
    <property type="project" value="UniProtKB-UniRule"/>
</dbReference>
<dbReference type="GO" id="GO:0000287">
    <property type="term" value="F:magnesium ion binding"/>
    <property type="evidence" value="ECO:0007669"/>
    <property type="project" value="UniProtKB-UniRule"/>
</dbReference>
<comment type="cofactor">
    <cofactor evidence="8">
        <name>Mg(2+)</name>
        <dbReference type="ChEBI" id="CHEBI:18420"/>
    </cofactor>
    <cofactor evidence="8">
        <name>Mn(2+)</name>
        <dbReference type="ChEBI" id="CHEBI:29035"/>
    </cofactor>
</comment>
<name>A0A0U1Q193_9BURK</name>
<evidence type="ECO:0000256" key="7">
    <source>
        <dbReference type="ARBA" id="ARBA00022842"/>
    </source>
</evidence>
<feature type="binding site" evidence="8">
    <location>
        <position position="142"/>
    </location>
    <ligand>
        <name>ATP</name>
        <dbReference type="ChEBI" id="CHEBI:30616"/>
    </ligand>
</feature>
<evidence type="ECO:0000256" key="3">
    <source>
        <dbReference type="ARBA" id="ARBA00022695"/>
    </source>
</evidence>
<dbReference type="Pfam" id="PF02696">
    <property type="entry name" value="SelO"/>
    <property type="match status" value="1"/>
</dbReference>
<dbReference type="STRING" id="1610491.AAV94_04795"/>
<keyword evidence="2 8" id="KW-0808">Transferase</keyword>
<dbReference type="InterPro" id="IPR003846">
    <property type="entry name" value="SelO"/>
</dbReference>
<comment type="function">
    <text evidence="8">Nucleotidyltransferase involved in the post-translational modification of proteins. It can catalyze the addition of adenosine monophosphate (AMP) or uridine monophosphate (UMP) to a protein, resulting in modifications known as AMPylation and UMPylation.</text>
</comment>
<sequence length="514" mass="56365">MRWPWRADGFAALGAVFATPTRPQPLQSPHWVAFNHALVHELEWERWLYAPPQGAPQAAGLAQPATTSQLRADLLEVLAGNAVPPGCSPVATVYSGHQFGVWAGRLGDGRALLLGTLEAAVGPMELQLKGSGRTRYSRMGDGRAVLRSSIREYLCSEAMHGLGIPTTRALALVGSATPVYRERAETAAVLTRVAPSFLRFGHFEHFSANQQLDALRQLADYAAATLGAQLATQTGITLAQFDGPAAAYLCLLAQVTEATAQLLAQWQAVGFVHGVMNTDNMSVLGLTLDYGPFQFLDGFEPYRITNHSDAQGRYVLARQPAIGYWNLRALAQALAPLIEDDARTVAVIDRYQAAFPLYFARQMAAKLGGRDDVPQETVHAVLDPLLQQMAVERTDYTIFWRRLSHAVAADDFSAVRDVMRDRAAFDAWLPQYRDWLHAHADAASRQRMLRVNPCVVLRNHLAEQAIARAEQGDFSEVARLLQALHNPYEDGPAAQAYADFPPSWAQDIQVSCSS</sequence>
<feature type="binding site" evidence="8">
    <location>
        <position position="289"/>
    </location>
    <ligand>
        <name>Mg(2+)</name>
        <dbReference type="ChEBI" id="CHEBI:18420"/>
    </ligand>
</feature>
<comment type="catalytic activity">
    <reaction evidence="8">
        <text>L-histidyl-[protein] + UTP = N(tele)-(5'-uridylyl)-L-histidyl-[protein] + diphosphate</text>
        <dbReference type="Rhea" id="RHEA:83891"/>
        <dbReference type="Rhea" id="RHEA-COMP:9745"/>
        <dbReference type="Rhea" id="RHEA-COMP:20239"/>
        <dbReference type="ChEBI" id="CHEBI:29979"/>
        <dbReference type="ChEBI" id="CHEBI:33019"/>
        <dbReference type="ChEBI" id="CHEBI:46398"/>
        <dbReference type="ChEBI" id="CHEBI:233474"/>
    </reaction>
</comment>
<feature type="binding site" evidence="8">
    <location>
        <position position="199"/>
    </location>
    <ligand>
        <name>ATP</name>
        <dbReference type="ChEBI" id="CHEBI:30616"/>
    </ligand>
</feature>
<comment type="catalytic activity">
    <reaction evidence="8">
        <text>L-seryl-[protein] + UTP = O-(5'-uridylyl)-L-seryl-[protein] + diphosphate</text>
        <dbReference type="Rhea" id="RHEA:64604"/>
        <dbReference type="Rhea" id="RHEA-COMP:9863"/>
        <dbReference type="Rhea" id="RHEA-COMP:16635"/>
        <dbReference type="ChEBI" id="CHEBI:29999"/>
        <dbReference type="ChEBI" id="CHEBI:33019"/>
        <dbReference type="ChEBI" id="CHEBI:46398"/>
        <dbReference type="ChEBI" id="CHEBI:156051"/>
    </reaction>
</comment>
<comment type="catalytic activity">
    <reaction evidence="8">
        <text>L-threonyl-[protein] + ATP = 3-O-(5'-adenylyl)-L-threonyl-[protein] + diphosphate</text>
        <dbReference type="Rhea" id="RHEA:54292"/>
        <dbReference type="Rhea" id="RHEA-COMP:11060"/>
        <dbReference type="Rhea" id="RHEA-COMP:13847"/>
        <dbReference type="ChEBI" id="CHEBI:30013"/>
        <dbReference type="ChEBI" id="CHEBI:30616"/>
        <dbReference type="ChEBI" id="CHEBI:33019"/>
        <dbReference type="ChEBI" id="CHEBI:138113"/>
        <dbReference type="EC" id="2.7.7.108"/>
    </reaction>
</comment>
<comment type="catalytic activity">
    <reaction evidence="8">
        <text>L-tyrosyl-[protein] + UTP = O-(5'-uridylyl)-L-tyrosyl-[protein] + diphosphate</text>
        <dbReference type="Rhea" id="RHEA:83887"/>
        <dbReference type="Rhea" id="RHEA-COMP:10136"/>
        <dbReference type="Rhea" id="RHEA-COMP:20238"/>
        <dbReference type="ChEBI" id="CHEBI:33019"/>
        <dbReference type="ChEBI" id="CHEBI:46398"/>
        <dbReference type="ChEBI" id="CHEBI:46858"/>
        <dbReference type="ChEBI" id="CHEBI:90602"/>
    </reaction>
</comment>
<dbReference type="EC" id="2.7.7.-" evidence="8"/>
<comment type="similarity">
    <text evidence="1 8">Belongs to the SELO family.</text>
</comment>
<evidence type="ECO:0000256" key="5">
    <source>
        <dbReference type="ARBA" id="ARBA00022741"/>
    </source>
</evidence>
<dbReference type="GO" id="GO:0030145">
    <property type="term" value="F:manganese ion binding"/>
    <property type="evidence" value="ECO:0007669"/>
    <property type="project" value="UniProtKB-UniRule"/>
</dbReference>
<feature type="binding site" evidence="8">
    <location>
        <position position="192"/>
    </location>
    <ligand>
        <name>ATP</name>
        <dbReference type="ChEBI" id="CHEBI:30616"/>
    </ligand>
</feature>
<keyword evidence="8" id="KW-0464">Manganese</keyword>
<keyword evidence="3 8" id="KW-0548">Nucleotidyltransferase</keyword>
<dbReference type="RefSeq" id="WP_046741290.1">
    <property type="nucleotide sequence ID" value="NZ_LBNQ01000019.1"/>
</dbReference>
<dbReference type="PATRIC" id="fig|1610491.3.peg.1022"/>
<dbReference type="AlphaFoldDB" id="A0A0U1Q193"/>
<dbReference type="PANTHER" id="PTHR32057">
    <property type="entry name" value="PROTEIN ADENYLYLTRANSFERASE SELO, MITOCHONDRIAL"/>
    <property type="match status" value="1"/>
</dbReference>
<dbReference type="HAMAP" id="MF_00692">
    <property type="entry name" value="SelO"/>
    <property type="match status" value="1"/>
</dbReference>
<organism evidence="9 10">
    <name type="scientific">Lampropedia cohaerens</name>
    <dbReference type="NCBI Taxonomy" id="1610491"/>
    <lineage>
        <taxon>Bacteria</taxon>
        <taxon>Pseudomonadati</taxon>
        <taxon>Pseudomonadota</taxon>
        <taxon>Betaproteobacteria</taxon>
        <taxon>Burkholderiales</taxon>
        <taxon>Comamonadaceae</taxon>
        <taxon>Lampropedia</taxon>
    </lineage>
</organism>
<feature type="binding site" evidence="8">
    <location>
        <position position="109"/>
    </location>
    <ligand>
        <name>ATP</name>
        <dbReference type="ChEBI" id="CHEBI:30616"/>
    </ligand>
</feature>
<reference evidence="9 10" key="1">
    <citation type="submission" date="2015-05" db="EMBL/GenBank/DDBJ databases">
        <title>Draft genome sequence of Lampropedia sp. CT6, isolated from the microbial mat of a hot water spring, located at Manikaran, India.</title>
        <authorList>
            <person name="Tripathi C."/>
            <person name="Rani P."/>
            <person name="Mahato N.K."/>
            <person name="Lal R."/>
        </authorList>
    </citation>
    <scope>NUCLEOTIDE SEQUENCE [LARGE SCALE GENOMIC DNA]</scope>
    <source>
        <strain evidence="9 10">CT6</strain>
    </source>
</reference>
<evidence type="ECO:0000256" key="4">
    <source>
        <dbReference type="ARBA" id="ARBA00022723"/>
    </source>
</evidence>
<keyword evidence="6 8" id="KW-0067">ATP-binding</keyword>
<keyword evidence="5 8" id="KW-0547">Nucleotide-binding</keyword>
<protein>
    <recommendedName>
        <fullName evidence="8">Protein nucleotidyltransferase YdiU</fullName>
        <ecNumber evidence="8">2.7.7.-</ecNumber>
    </recommendedName>
    <alternativeName>
        <fullName evidence="8">Protein adenylyltransferase YdiU</fullName>
        <ecNumber evidence="8">2.7.7.108</ecNumber>
    </alternativeName>
    <alternativeName>
        <fullName evidence="8">Protein uridylyltransferase YdiU</fullName>
        <ecNumber evidence="8">2.7.7.-</ecNumber>
    </alternativeName>
</protein>
<comment type="catalytic activity">
    <reaction evidence="8">
        <text>L-tyrosyl-[protein] + ATP = O-(5'-adenylyl)-L-tyrosyl-[protein] + diphosphate</text>
        <dbReference type="Rhea" id="RHEA:54288"/>
        <dbReference type="Rhea" id="RHEA-COMP:10136"/>
        <dbReference type="Rhea" id="RHEA-COMP:13846"/>
        <dbReference type="ChEBI" id="CHEBI:30616"/>
        <dbReference type="ChEBI" id="CHEBI:33019"/>
        <dbReference type="ChEBI" id="CHEBI:46858"/>
        <dbReference type="ChEBI" id="CHEBI:83624"/>
        <dbReference type="EC" id="2.7.7.108"/>
    </reaction>
</comment>
<evidence type="ECO:0000313" key="9">
    <source>
        <dbReference type="EMBL" id="KKW68522.1"/>
    </source>
</evidence>
<dbReference type="Proteomes" id="UP000050580">
    <property type="component" value="Unassembled WGS sequence"/>
</dbReference>
<feature type="active site" description="Proton acceptor" evidence="8">
    <location>
        <position position="279"/>
    </location>
</feature>
<feature type="binding site" evidence="8">
    <location>
        <position position="110"/>
    </location>
    <ligand>
        <name>ATP</name>
        <dbReference type="ChEBI" id="CHEBI:30616"/>
    </ligand>
</feature>
<proteinExistence type="inferred from homology"/>
<feature type="binding site" evidence="8">
    <location>
        <position position="280"/>
    </location>
    <ligand>
        <name>Mg(2+)</name>
        <dbReference type="ChEBI" id="CHEBI:18420"/>
    </ligand>
</feature>
<feature type="binding site" evidence="8">
    <location>
        <position position="107"/>
    </location>
    <ligand>
        <name>ATP</name>
        <dbReference type="ChEBI" id="CHEBI:30616"/>
    </ligand>
</feature>
<gene>
    <name evidence="8" type="primary">ydiU</name>
    <name evidence="8" type="synonym">selO</name>
    <name evidence="9" type="ORF">AAV94_04795</name>
</gene>
<feature type="binding site" evidence="8">
    <location>
        <position position="129"/>
    </location>
    <ligand>
        <name>ATP</name>
        <dbReference type="ChEBI" id="CHEBI:30616"/>
    </ligand>
</feature>
<dbReference type="EC" id="2.7.7.108" evidence="8"/>
<keyword evidence="10" id="KW-1185">Reference proteome</keyword>
<dbReference type="EMBL" id="LBNQ01000019">
    <property type="protein sequence ID" value="KKW68522.1"/>
    <property type="molecule type" value="Genomic_DNA"/>
</dbReference>
<evidence type="ECO:0000313" key="10">
    <source>
        <dbReference type="Proteomes" id="UP000050580"/>
    </source>
</evidence>
<accession>A0A0U1Q193</accession>
<feature type="binding site" evidence="8">
    <location>
        <position position="289"/>
    </location>
    <ligand>
        <name>ATP</name>
        <dbReference type="ChEBI" id="CHEBI:30616"/>
    </ligand>
</feature>
<keyword evidence="7 8" id="KW-0460">Magnesium</keyword>
<evidence type="ECO:0000256" key="8">
    <source>
        <dbReference type="HAMAP-Rule" id="MF_00692"/>
    </source>
</evidence>
<evidence type="ECO:0000256" key="6">
    <source>
        <dbReference type="ARBA" id="ARBA00022840"/>
    </source>
</evidence>
<dbReference type="OrthoDB" id="9776281at2"/>
<comment type="caution">
    <text evidence="9">The sequence shown here is derived from an EMBL/GenBank/DDBJ whole genome shotgun (WGS) entry which is preliminary data.</text>
</comment>
<evidence type="ECO:0000256" key="2">
    <source>
        <dbReference type="ARBA" id="ARBA00022679"/>
    </source>
</evidence>
<evidence type="ECO:0000256" key="1">
    <source>
        <dbReference type="ARBA" id="ARBA00009747"/>
    </source>
</evidence>
<feature type="binding site" evidence="8">
    <location>
        <position position="141"/>
    </location>
    <ligand>
        <name>ATP</name>
        <dbReference type="ChEBI" id="CHEBI:30616"/>
    </ligand>
</feature>